<evidence type="ECO:0000313" key="12">
    <source>
        <dbReference type="Proteomes" id="UP001187415"/>
    </source>
</evidence>
<evidence type="ECO:0000256" key="6">
    <source>
        <dbReference type="ARBA" id="ARBA00022792"/>
    </source>
</evidence>
<dbReference type="PANTHER" id="PTHR10707">
    <property type="entry name" value="CYTOCHROME C OXIDASE SUBUNIT IV"/>
    <property type="match status" value="1"/>
</dbReference>
<keyword evidence="7 10" id="KW-1133">Transmembrane helix</keyword>
<gene>
    <name evidence="11" type="ORF">Q5P01_007277</name>
</gene>
<evidence type="ECO:0000313" key="11">
    <source>
        <dbReference type="EMBL" id="KAK2851001.1"/>
    </source>
</evidence>
<dbReference type="GO" id="GO:0045277">
    <property type="term" value="C:respiratory chain complex IV"/>
    <property type="evidence" value="ECO:0007669"/>
    <property type="project" value="InterPro"/>
</dbReference>
<comment type="pathway">
    <text evidence="2 10">Energy metabolism; oxidative phosphorylation.</text>
</comment>
<organism evidence="11 12">
    <name type="scientific">Channa striata</name>
    <name type="common">Snakehead murrel</name>
    <name type="synonym">Ophicephalus striatus</name>
    <dbReference type="NCBI Taxonomy" id="64152"/>
    <lineage>
        <taxon>Eukaryota</taxon>
        <taxon>Metazoa</taxon>
        <taxon>Chordata</taxon>
        <taxon>Craniata</taxon>
        <taxon>Vertebrata</taxon>
        <taxon>Euteleostomi</taxon>
        <taxon>Actinopterygii</taxon>
        <taxon>Neopterygii</taxon>
        <taxon>Teleostei</taxon>
        <taxon>Neoteleostei</taxon>
        <taxon>Acanthomorphata</taxon>
        <taxon>Anabantaria</taxon>
        <taxon>Anabantiformes</taxon>
        <taxon>Channoidei</taxon>
        <taxon>Channidae</taxon>
        <taxon>Channa</taxon>
    </lineage>
</organism>
<evidence type="ECO:0000256" key="10">
    <source>
        <dbReference type="RuleBase" id="RU367145"/>
    </source>
</evidence>
<comment type="caution">
    <text evidence="11">The sequence shown here is derived from an EMBL/GenBank/DDBJ whole genome shotgun (WGS) entry which is preliminary data.</text>
</comment>
<keyword evidence="5 10" id="KW-0812">Transmembrane</keyword>
<dbReference type="GO" id="GO:0005743">
    <property type="term" value="C:mitochondrial inner membrane"/>
    <property type="evidence" value="ECO:0007669"/>
    <property type="project" value="UniProtKB-SubCell"/>
</dbReference>
<evidence type="ECO:0000256" key="7">
    <source>
        <dbReference type="ARBA" id="ARBA00022989"/>
    </source>
</evidence>
<dbReference type="InterPro" id="IPR013288">
    <property type="entry name" value="Cyt_c_oxidase_su4"/>
</dbReference>
<dbReference type="InterPro" id="IPR036639">
    <property type="entry name" value="Cyt_c_oxidase_su4_sf"/>
</dbReference>
<evidence type="ECO:0000256" key="1">
    <source>
        <dbReference type="ARBA" id="ARBA00004434"/>
    </source>
</evidence>
<keyword evidence="9 10" id="KW-0472">Membrane</keyword>
<dbReference type="GO" id="GO:0006123">
    <property type="term" value="P:mitochondrial electron transport, cytochrome c to oxygen"/>
    <property type="evidence" value="ECO:0007669"/>
    <property type="project" value="InterPro"/>
</dbReference>
<evidence type="ECO:0000256" key="8">
    <source>
        <dbReference type="ARBA" id="ARBA00023128"/>
    </source>
</evidence>
<evidence type="ECO:0000256" key="4">
    <source>
        <dbReference type="ARBA" id="ARBA00011485"/>
    </source>
</evidence>
<dbReference type="Pfam" id="PF02936">
    <property type="entry name" value="COX4"/>
    <property type="match status" value="1"/>
</dbReference>
<keyword evidence="12" id="KW-1185">Reference proteome</keyword>
<evidence type="ECO:0000256" key="3">
    <source>
        <dbReference type="ARBA" id="ARBA00008135"/>
    </source>
</evidence>
<dbReference type="Proteomes" id="UP001187415">
    <property type="component" value="Unassembled WGS sequence"/>
</dbReference>
<dbReference type="CDD" id="cd00922">
    <property type="entry name" value="Cyt_c_Oxidase_IV"/>
    <property type="match status" value="1"/>
</dbReference>
<dbReference type="SUPFAM" id="SSF81406">
    <property type="entry name" value="Mitochondrial cytochrome c oxidase subunit IV"/>
    <property type="match status" value="1"/>
</dbReference>
<evidence type="ECO:0000256" key="5">
    <source>
        <dbReference type="ARBA" id="ARBA00022692"/>
    </source>
</evidence>
<keyword evidence="8 10" id="KW-0496">Mitochondrion</keyword>
<evidence type="ECO:0000256" key="9">
    <source>
        <dbReference type="ARBA" id="ARBA00023136"/>
    </source>
</evidence>
<comment type="subunit">
    <text evidence="4">Component of the cytochrome c oxidase (complex IV, CIV), a multisubunit enzyme composed of 14 subunits. The complex is composed of a catalytic core of 3 subunits MT-CO1, MT-CO2 and MT-CO3, encoded in the mitochondrial DNA, and 11 supernumerary subunits COX4I, COX5A, COX5B, COX6A, COX6B, COX6C, COX7A, COX7B, COX7C, COX8 and NDUFA4, which are encoded in the nuclear genome. The complex exists as a monomer or a dimer and forms supercomplexes (SCs) in the inner mitochondrial membrane with NADH-ubiquinone oxidoreductase (complex I, CI) and ubiquinol-cytochrome c oxidoreductase (cytochrome b-c1 complex, complex III, CIII), resulting in different assemblies (supercomplex SCI(1)III(2)IV(1) and megacomplex MCI(2)III(2)IV(2)).</text>
</comment>
<dbReference type="PRINTS" id="PR01873">
    <property type="entry name" value="CYTCOXIDASE4"/>
</dbReference>
<dbReference type="PANTHER" id="PTHR10707:SF15">
    <property type="entry name" value="CYTOCHROME C OXIDASE SUBUNIT 4"/>
    <property type="match status" value="1"/>
</dbReference>
<dbReference type="InterPro" id="IPR004203">
    <property type="entry name" value="Cyt_c_oxidase_su4_fam"/>
</dbReference>
<protein>
    <recommendedName>
        <fullName evidence="10">Cytochrome c oxidase subunit 4</fullName>
    </recommendedName>
</protein>
<dbReference type="AlphaFoldDB" id="A0AA88N815"/>
<feature type="transmembrane region" description="Helical" evidence="10">
    <location>
        <begin position="171"/>
        <end position="189"/>
    </location>
</feature>
<keyword evidence="6 10" id="KW-0999">Mitochondrion inner membrane</keyword>
<evidence type="ECO:0000256" key="2">
    <source>
        <dbReference type="ARBA" id="ARBA00004673"/>
    </source>
</evidence>
<sequence>MRSSDSLCPPPTSCFLRIVTVCGDKSRDEAAKAGPDSPFLSGFTLSLSHLQIQRLHSLIAMLHLTVRGRVGSLLARRATAALSSSSSARMAKHEVSETADMSQPMYWDRLDIPLPDKPYKDELTGSEKSLKQKEKGPWNQLTKEEKIALYRLTFCQTYAEMKQPTDEWKTIFGGILFFLGFTGLVIWWQRVYVFPKRPRTFDEEWQAKQIKRMLDMRINPVHGFSSKWDYEKGQWK</sequence>
<proteinExistence type="inferred from homology"/>
<comment type="function">
    <text evidence="10">Component of the cytochrome c oxidase, the last enzyme in the mitochondrial electron transport chain which drives oxidative phosphorylation.</text>
</comment>
<comment type="subcellular location">
    <subcellularLocation>
        <location evidence="1 10">Mitochondrion inner membrane</location>
        <topology evidence="1 10">Single-pass membrane protein</topology>
    </subcellularLocation>
</comment>
<reference evidence="11" key="1">
    <citation type="submission" date="2023-07" db="EMBL/GenBank/DDBJ databases">
        <title>Chromosome-level Genome Assembly of Striped Snakehead (Channa striata).</title>
        <authorList>
            <person name="Liu H."/>
        </authorList>
    </citation>
    <scope>NUCLEOTIDE SEQUENCE</scope>
    <source>
        <strain evidence="11">Gz</strain>
        <tissue evidence="11">Muscle</tissue>
    </source>
</reference>
<name>A0AA88N815_CHASR</name>
<comment type="similarity">
    <text evidence="3 10">Belongs to the cytochrome c oxidase IV family.</text>
</comment>
<accession>A0AA88N815</accession>
<dbReference type="FunFam" id="1.10.442.10:FF:000001">
    <property type="entry name" value="Cytochrome c oxidase subunit 4 isoform 1"/>
    <property type="match status" value="1"/>
</dbReference>
<dbReference type="Gene3D" id="1.10.442.10">
    <property type="entry name" value="Cytochrome c oxidase subunit IV"/>
    <property type="match status" value="1"/>
</dbReference>
<dbReference type="EMBL" id="JAUPFM010000005">
    <property type="protein sequence ID" value="KAK2851001.1"/>
    <property type="molecule type" value="Genomic_DNA"/>
</dbReference>